<evidence type="ECO:0000256" key="1">
    <source>
        <dbReference type="ARBA" id="ARBA00022553"/>
    </source>
</evidence>
<reference evidence="5" key="1">
    <citation type="journal article" date="2019" name="Int. J. Syst. Evol. Microbiol.">
        <title>The Global Catalogue of Microorganisms (GCM) 10K type strain sequencing project: providing services to taxonomists for standard genome sequencing and annotation.</title>
        <authorList>
            <consortium name="The Broad Institute Genomics Platform"/>
            <consortium name="The Broad Institute Genome Sequencing Center for Infectious Disease"/>
            <person name="Wu L."/>
            <person name="Ma J."/>
        </authorList>
    </citation>
    <scope>NUCLEOTIDE SEQUENCE [LARGE SCALE GENOMIC DNA]</scope>
    <source>
        <strain evidence="5">CCUG 53762</strain>
    </source>
</reference>
<dbReference type="InterPro" id="IPR016032">
    <property type="entry name" value="Sig_transdc_resp-reg_C-effctor"/>
</dbReference>
<keyword evidence="1" id="KW-0597">Phosphoprotein</keyword>
<protein>
    <submittedName>
        <fullName evidence="4">Triple tyrosine motif-containing protein</fullName>
    </submittedName>
</protein>
<evidence type="ECO:0000259" key="3">
    <source>
        <dbReference type="Pfam" id="PF07495"/>
    </source>
</evidence>
<dbReference type="Proteomes" id="UP001597118">
    <property type="component" value="Unassembled WGS sequence"/>
</dbReference>
<dbReference type="Gene3D" id="2.60.40.10">
    <property type="entry name" value="Immunoglobulins"/>
    <property type="match status" value="1"/>
</dbReference>
<comment type="caution">
    <text evidence="4">The sequence shown here is derived from an EMBL/GenBank/DDBJ whole genome shotgun (WGS) entry which is preliminary data.</text>
</comment>
<dbReference type="EMBL" id="JBHUDG010000020">
    <property type="protein sequence ID" value="MFD1630931.1"/>
    <property type="molecule type" value="Genomic_DNA"/>
</dbReference>
<dbReference type="PANTHER" id="PTHR43547:SF2">
    <property type="entry name" value="HYBRID SIGNAL TRANSDUCTION HISTIDINE KINASE C"/>
    <property type="match status" value="1"/>
</dbReference>
<dbReference type="Pfam" id="PF07495">
    <property type="entry name" value="Y_Y_Y"/>
    <property type="match status" value="1"/>
</dbReference>
<sequence>MRKYTIAHIVLFLMMIQHVIAVTGIQKVGVPYIENFSKTQYQAANQNWGITQDENNVIYIANNEGLVTYDGGAWRHYEAQNKIILRAVTADGKGKIFTGGFEDFGYWFYNNKGTLEYKSLIPLLPKDVKLSDEIWKIYTDGDRVLFQSFSKIFIYHHNKITLVDDKETKNQPYLFLHKVNGKFYAEVINVGLFELRGNKLYPVSGSEALGSTGILSMLPFEQDKTLIGTAKNGLFIYDGKTFEKWQNQAEDYLKNFQLNNGIRVLGNYYAFGTILKGVVILDKSGNIVQQINKSNGLQNNTVLGLLEDKEQNLWCALDNGVDRIEINSPFYFYLDKSGRFGTVYSSIIHNGYIYLGTNQGLFYSNWVNDSQQGQNFEFNLVKNSQGQVWDLSVFDNDLICGHNAGTFRVNGTQLEKLSAVNGGWFITRSNLSPDLLIQGTYTSLVIYKKNQQGRFEMLHRVSGFSGPLRYVQQDDKGNIWISHVYKGVFKLKLSEDYAKVTSVKEYGTAEGLPNNYKVNIFNLNGRIIFSTEQGFYIYDEISDSFINYEQLNSKLGSFSHSNKIIKAEENQYWFIRKGNISLVDFRNPGVLHIDSNMFSILKDRMFRDYENVNKIDKNFYLISLDEGFVIFNKSNQVGEGEKLPKVNVRQVEAMGEKSFTISDFGSLGKNIIIDNKDKNIRINYALPFYKQGDVKYQYYLEGYSSQWSEWSNQPQKDFTNLPAGDYVFKVRAKFNEQLISEISEFKFTIDPPLYATKLALVLYLILIFVLAFYLRRRYRENLIRHQQKIEEKLQKEKEIQLKEEAIINEQKLIKLKNEKLEAELISKAREATNSAMNIVYKNELLQKIKEEISELKDEGGKKLSEDQLRRIQKVIDEGMNDERDWDIFEKSFNETHENFFHKLKINYPDLVPNDLKLCAYLRMNMSSKEMASLLNITLRGVEIRRYRLRKKLQLPHDKNLVEFLMEL</sequence>
<dbReference type="SUPFAM" id="SSF46894">
    <property type="entry name" value="C-terminal effector domain of the bipartite response regulators"/>
    <property type="match status" value="1"/>
</dbReference>
<feature type="transmembrane region" description="Helical" evidence="2">
    <location>
        <begin position="753"/>
        <end position="774"/>
    </location>
</feature>
<dbReference type="Gene3D" id="2.130.10.10">
    <property type="entry name" value="YVTN repeat-like/Quinoprotein amine dehydrogenase"/>
    <property type="match status" value="2"/>
</dbReference>
<name>A0ABW4IDV1_9SPHI</name>
<organism evidence="4 5">
    <name type="scientific">Pseudopedobacter beijingensis</name>
    <dbReference type="NCBI Taxonomy" id="1207056"/>
    <lineage>
        <taxon>Bacteria</taxon>
        <taxon>Pseudomonadati</taxon>
        <taxon>Bacteroidota</taxon>
        <taxon>Sphingobacteriia</taxon>
        <taxon>Sphingobacteriales</taxon>
        <taxon>Sphingobacteriaceae</taxon>
        <taxon>Pseudopedobacter</taxon>
    </lineage>
</organism>
<keyword evidence="5" id="KW-1185">Reference proteome</keyword>
<feature type="domain" description="Two component regulator three Y" evidence="3">
    <location>
        <begin position="688"/>
        <end position="749"/>
    </location>
</feature>
<proteinExistence type="predicted"/>
<gene>
    <name evidence="4" type="ORF">ACFSAH_13660</name>
</gene>
<dbReference type="PANTHER" id="PTHR43547">
    <property type="entry name" value="TWO-COMPONENT HISTIDINE KINASE"/>
    <property type="match status" value="1"/>
</dbReference>
<evidence type="ECO:0000313" key="4">
    <source>
        <dbReference type="EMBL" id="MFD1630931.1"/>
    </source>
</evidence>
<evidence type="ECO:0000313" key="5">
    <source>
        <dbReference type="Proteomes" id="UP001597118"/>
    </source>
</evidence>
<dbReference type="InterPro" id="IPR011123">
    <property type="entry name" value="Y_Y_Y"/>
</dbReference>
<accession>A0ABW4IDV1</accession>
<dbReference type="RefSeq" id="WP_379663302.1">
    <property type="nucleotide sequence ID" value="NZ_JBHUDG010000020.1"/>
</dbReference>
<evidence type="ECO:0000256" key="2">
    <source>
        <dbReference type="SAM" id="Phobius"/>
    </source>
</evidence>
<keyword evidence="2" id="KW-1133">Transmembrane helix</keyword>
<dbReference type="InterPro" id="IPR015943">
    <property type="entry name" value="WD40/YVTN_repeat-like_dom_sf"/>
</dbReference>
<keyword evidence="2" id="KW-0812">Transmembrane</keyword>
<keyword evidence="2" id="KW-0472">Membrane</keyword>
<dbReference type="InterPro" id="IPR013783">
    <property type="entry name" value="Ig-like_fold"/>
</dbReference>